<organism evidence="1 2">
    <name type="scientific">Desulfobotulus pelophilus</name>
    <dbReference type="NCBI Taxonomy" id="2823377"/>
    <lineage>
        <taxon>Bacteria</taxon>
        <taxon>Pseudomonadati</taxon>
        <taxon>Thermodesulfobacteriota</taxon>
        <taxon>Desulfobacteria</taxon>
        <taxon>Desulfobacterales</taxon>
        <taxon>Desulfobacteraceae</taxon>
        <taxon>Desulfobotulus</taxon>
    </lineage>
</organism>
<dbReference type="Proteomes" id="UP001209681">
    <property type="component" value="Unassembled WGS sequence"/>
</dbReference>
<proteinExistence type="predicted"/>
<dbReference type="RefSeq" id="WP_265424888.1">
    <property type="nucleotide sequence ID" value="NZ_JAPFPW010000008.1"/>
</dbReference>
<dbReference type="EMBL" id="JAPFPW010000008">
    <property type="protein sequence ID" value="MCW7754018.1"/>
    <property type="molecule type" value="Genomic_DNA"/>
</dbReference>
<comment type="caution">
    <text evidence="1">The sequence shown here is derived from an EMBL/GenBank/DDBJ whole genome shotgun (WGS) entry which is preliminary data.</text>
</comment>
<evidence type="ECO:0000313" key="1">
    <source>
        <dbReference type="EMBL" id="MCW7754018.1"/>
    </source>
</evidence>
<protein>
    <recommendedName>
        <fullName evidence="3">Glutaredoxin domain-containing protein</fullName>
    </recommendedName>
</protein>
<sequence>MIGASGFSLPHMEDARKTKINGAGLEAMIQNLCCIAVASGKQYEVFETTDAEKDNFLQKILGPSGTLRAPALIFRKRLIVGFNEEMYERFIFSPEAS</sequence>
<accession>A0ABT3N976</accession>
<keyword evidence="2" id="KW-1185">Reference proteome</keyword>
<evidence type="ECO:0000313" key="2">
    <source>
        <dbReference type="Proteomes" id="UP001209681"/>
    </source>
</evidence>
<gene>
    <name evidence="1" type="ORF">OOT00_08465</name>
</gene>
<reference evidence="1 2" key="1">
    <citation type="submission" date="2022-11" db="EMBL/GenBank/DDBJ databases">
        <title>Desulfobotulus tamanensis H1 sp. nov. - anaerobic, alkaliphilic, sulphate reducing bacterium isolated from terrestrial mud volcano.</title>
        <authorList>
            <person name="Frolova A."/>
            <person name="Merkel A.Y."/>
            <person name="Slobodkin A.I."/>
        </authorList>
    </citation>
    <scope>NUCLEOTIDE SEQUENCE [LARGE SCALE GENOMIC DNA]</scope>
    <source>
        <strain evidence="1 2">H1</strain>
    </source>
</reference>
<evidence type="ECO:0008006" key="3">
    <source>
        <dbReference type="Google" id="ProtNLM"/>
    </source>
</evidence>
<name>A0ABT3N976_9BACT</name>